<dbReference type="RefSeq" id="WP_074445862.1">
    <property type="nucleotide sequence ID" value="NZ_FMBM01000002.1"/>
</dbReference>
<accession>A0A0P7X8G7</accession>
<name>A0A0P7X8G7_9HYPH</name>
<keyword evidence="12" id="KW-1185">Reference proteome</keyword>
<evidence type="ECO:0000313" key="9">
    <source>
        <dbReference type="EMBL" id="KPQ11449.1"/>
    </source>
</evidence>
<dbReference type="STRING" id="1653334.GA0071312_3347"/>
<dbReference type="CDD" id="cd16914">
    <property type="entry name" value="EcfT"/>
    <property type="match status" value="1"/>
</dbReference>
<keyword evidence="5 8" id="KW-1133">Transmembrane helix</keyword>
<evidence type="ECO:0000256" key="6">
    <source>
        <dbReference type="ARBA" id="ARBA00023136"/>
    </source>
</evidence>
<evidence type="ECO:0000256" key="3">
    <source>
        <dbReference type="ARBA" id="ARBA00022475"/>
    </source>
</evidence>
<dbReference type="AlphaFoldDB" id="A0A0P7X8G7"/>
<reference evidence="10 12" key="2">
    <citation type="submission" date="2016-08" db="EMBL/GenBank/DDBJ databases">
        <authorList>
            <person name="Varghese N."/>
            <person name="Submissions Spin"/>
        </authorList>
    </citation>
    <scope>NUCLEOTIDE SEQUENCE [LARGE SCALE GENOMIC DNA]</scope>
    <source>
        <strain evidence="10 12">HL-109</strain>
    </source>
</reference>
<sequence length="241" mass="25473">MLGIYRHGTSPLHRARPGVKLAGLALMAIALFLPASPAGIVAVGLGAAFVTVAGYGIAGIPSRIAIAQIRPALWILGMIFLFHAIMGDALTGALIVARFILLIALAALVTLTTRVSDMIATIEAGLQPLRRFVDPGRIAMCLVLTIRFVPVLANEAHALQEAQAARGGKRTGPSAFIRLAVPLILRGLRLSETVAEALHARGFGRNESFPESAQTRRGHAKPGLAQPDSEIDPQTEAHRDP</sequence>
<evidence type="ECO:0000313" key="10">
    <source>
        <dbReference type="EMBL" id="SCC82356.1"/>
    </source>
</evidence>
<comment type="similarity">
    <text evidence="2">Belongs to the CbiQ family.</text>
</comment>
<comment type="caution">
    <text evidence="9">The sequence shown here is derived from an EMBL/GenBank/DDBJ whole genome shotgun (WGS) entry which is preliminary data.</text>
</comment>
<dbReference type="InterPro" id="IPR003339">
    <property type="entry name" value="ABC/ECF_trnsptr_transmembrane"/>
</dbReference>
<keyword evidence="4 8" id="KW-0812">Transmembrane</keyword>
<keyword evidence="3" id="KW-1003">Cell membrane</keyword>
<reference evidence="9 11" key="1">
    <citation type="submission" date="2015-09" db="EMBL/GenBank/DDBJ databases">
        <title>Identification and resolution of microdiversity through metagenomic sequencing of parallel consortia.</title>
        <authorList>
            <person name="Nelson W.C."/>
            <person name="Romine M.F."/>
            <person name="Lindemann S.R."/>
        </authorList>
    </citation>
    <scope>NUCLEOTIDE SEQUENCE [LARGE SCALE GENOMIC DNA]</scope>
    <source>
        <strain evidence="9">HL-109</strain>
    </source>
</reference>
<evidence type="ECO:0000256" key="7">
    <source>
        <dbReference type="SAM" id="MobiDB-lite"/>
    </source>
</evidence>
<comment type="subcellular location">
    <subcellularLocation>
        <location evidence="1">Membrane</location>
        <topology evidence="1">Multi-pass membrane protein</topology>
    </subcellularLocation>
</comment>
<protein>
    <submittedName>
        <fullName evidence="10">Biotin transport system permease protein</fullName>
    </submittedName>
    <submittedName>
        <fullName evidence="9">ECF-type biotin uptake system pemease component BioN</fullName>
    </submittedName>
</protein>
<dbReference type="OrthoDB" id="5868344at2"/>
<feature type="transmembrane region" description="Helical" evidence="8">
    <location>
        <begin position="24"/>
        <end position="57"/>
    </location>
</feature>
<evidence type="ECO:0000256" key="8">
    <source>
        <dbReference type="SAM" id="Phobius"/>
    </source>
</evidence>
<dbReference type="PANTHER" id="PTHR34857:SF2">
    <property type="entry name" value="SLL0384 PROTEIN"/>
    <property type="match status" value="1"/>
</dbReference>
<evidence type="ECO:0000313" key="11">
    <source>
        <dbReference type="Proteomes" id="UP000050497"/>
    </source>
</evidence>
<evidence type="ECO:0000256" key="1">
    <source>
        <dbReference type="ARBA" id="ARBA00004141"/>
    </source>
</evidence>
<organism evidence="9 11">
    <name type="scientific">Saliniramus fredricksonii</name>
    <dbReference type="NCBI Taxonomy" id="1653334"/>
    <lineage>
        <taxon>Bacteria</taxon>
        <taxon>Pseudomonadati</taxon>
        <taxon>Pseudomonadota</taxon>
        <taxon>Alphaproteobacteria</taxon>
        <taxon>Hyphomicrobiales</taxon>
        <taxon>Salinarimonadaceae</taxon>
        <taxon>Saliniramus</taxon>
    </lineage>
</organism>
<keyword evidence="6 8" id="KW-0472">Membrane</keyword>
<dbReference type="Pfam" id="PF02361">
    <property type="entry name" value="CbiQ"/>
    <property type="match status" value="1"/>
</dbReference>
<evidence type="ECO:0000256" key="5">
    <source>
        <dbReference type="ARBA" id="ARBA00022989"/>
    </source>
</evidence>
<dbReference type="GO" id="GO:0005886">
    <property type="term" value="C:plasma membrane"/>
    <property type="evidence" value="ECO:0007669"/>
    <property type="project" value="UniProtKB-ARBA"/>
</dbReference>
<dbReference type="EMBL" id="LJSX01000007">
    <property type="protein sequence ID" value="KPQ11449.1"/>
    <property type="molecule type" value="Genomic_DNA"/>
</dbReference>
<feature type="transmembrane region" description="Helical" evidence="8">
    <location>
        <begin position="69"/>
        <end position="86"/>
    </location>
</feature>
<evidence type="ECO:0000313" key="12">
    <source>
        <dbReference type="Proteomes" id="UP000182800"/>
    </source>
</evidence>
<evidence type="ECO:0000256" key="2">
    <source>
        <dbReference type="ARBA" id="ARBA00008564"/>
    </source>
</evidence>
<dbReference type="InterPro" id="IPR051611">
    <property type="entry name" value="ECF_transporter_component"/>
</dbReference>
<proteinExistence type="inferred from homology"/>
<dbReference type="EMBL" id="FMBM01000002">
    <property type="protein sequence ID" value="SCC82356.1"/>
    <property type="molecule type" value="Genomic_DNA"/>
</dbReference>
<gene>
    <name evidence="9" type="primary">bioN</name>
    <name evidence="10" type="ORF">GA0071312_3347</name>
    <name evidence="9" type="ORF">HLUCCO17_05970</name>
</gene>
<dbReference type="Proteomes" id="UP000182800">
    <property type="component" value="Unassembled WGS sequence"/>
</dbReference>
<dbReference type="PANTHER" id="PTHR34857">
    <property type="entry name" value="SLL0384 PROTEIN"/>
    <property type="match status" value="1"/>
</dbReference>
<dbReference type="Proteomes" id="UP000050497">
    <property type="component" value="Unassembled WGS sequence"/>
</dbReference>
<evidence type="ECO:0000256" key="4">
    <source>
        <dbReference type="ARBA" id="ARBA00022692"/>
    </source>
</evidence>
<feature type="region of interest" description="Disordered" evidence="7">
    <location>
        <begin position="205"/>
        <end position="241"/>
    </location>
</feature>